<proteinExistence type="predicted"/>
<dbReference type="PANTHER" id="PTHR43367:SF1">
    <property type="entry name" value="TWO-COMPONENT RESPONSE REGULATOR-LIKE APRR6-RELATED"/>
    <property type="match status" value="1"/>
</dbReference>
<dbReference type="Pfam" id="PF00072">
    <property type="entry name" value="Response_reg"/>
    <property type="match status" value="1"/>
</dbReference>
<dbReference type="PIRSF" id="PIRSF036382">
    <property type="entry name" value="RR_antiterm"/>
    <property type="match status" value="1"/>
</dbReference>
<dbReference type="Gene3D" id="3.40.50.2300">
    <property type="match status" value="1"/>
</dbReference>
<protein>
    <recommendedName>
        <fullName evidence="1">Stage 0 sporulation protein A homolog</fullName>
    </recommendedName>
</protein>
<keyword evidence="4" id="KW-1185">Reference proteome</keyword>
<evidence type="ECO:0000256" key="2">
    <source>
        <dbReference type="ARBA" id="ARBA00024867"/>
    </source>
</evidence>
<accession>A0A0D8IEJ5</accession>
<reference evidence="3 4" key="1">
    <citation type="submission" date="2014-10" db="EMBL/GenBank/DDBJ databases">
        <title>Genome sequence of Clostridium aceticum DSM 1496.</title>
        <authorList>
            <person name="Poehlein A."/>
            <person name="Schiel-Bengelsdorf B."/>
            <person name="Gottschalk G."/>
            <person name="Duerre P."/>
            <person name="Daniel R."/>
        </authorList>
    </citation>
    <scope>NUCLEOTIDE SEQUENCE [LARGE SCALE GENOMIC DNA]</scope>
    <source>
        <strain evidence="3 4">DSM 1496</strain>
    </source>
</reference>
<gene>
    <name evidence="3" type="primary">pdtaR2</name>
    <name evidence="3" type="ORF">CACET_c03950</name>
</gene>
<dbReference type="InterPro" id="IPR005561">
    <property type="entry name" value="ANTAR"/>
</dbReference>
<sequence length="189" mass="21275">MKGRVVIADDEPITRMDIVEMLLEEGYDVVGEASDGFDAIELCKKYKPDLVLMDVKMPLLNGLKAAEVINQDELAECIVLVTAYSGKEFVEEAKKAGAMGYIVKPINEKNLLPALEVAVSKSKEFKEMKQQVKKAQMQLEDRKQIERAKGILMKTEGLSEEEAYNKIRTLSMSKRRSMGEIARIITMNQ</sequence>
<dbReference type="InterPro" id="IPR001789">
    <property type="entry name" value="Sig_transdc_resp-reg_receiver"/>
</dbReference>
<dbReference type="InterPro" id="IPR036388">
    <property type="entry name" value="WH-like_DNA-bd_sf"/>
</dbReference>
<dbReference type="InterPro" id="IPR008327">
    <property type="entry name" value="Sig_transdc_resp-reg_antiterm"/>
</dbReference>
<dbReference type="GO" id="GO:0000160">
    <property type="term" value="P:phosphorelay signal transduction system"/>
    <property type="evidence" value="ECO:0007669"/>
    <property type="project" value="InterPro"/>
</dbReference>
<dbReference type="PANTHER" id="PTHR43367">
    <property type="match status" value="1"/>
</dbReference>
<evidence type="ECO:0000256" key="1">
    <source>
        <dbReference type="ARBA" id="ARBA00018672"/>
    </source>
</evidence>
<dbReference type="Pfam" id="PF03861">
    <property type="entry name" value="ANTAR"/>
    <property type="match status" value="1"/>
</dbReference>
<dbReference type="PROSITE" id="PS50921">
    <property type="entry name" value="ANTAR"/>
    <property type="match status" value="1"/>
</dbReference>
<dbReference type="EMBL" id="CP009687">
    <property type="protein sequence ID" value="AKL93911.1"/>
    <property type="molecule type" value="Genomic_DNA"/>
</dbReference>
<dbReference type="Proteomes" id="UP000035704">
    <property type="component" value="Chromosome"/>
</dbReference>
<evidence type="ECO:0000313" key="3">
    <source>
        <dbReference type="EMBL" id="AKL93911.1"/>
    </source>
</evidence>
<dbReference type="OrthoDB" id="9779069at2"/>
<dbReference type="SMART" id="SM01012">
    <property type="entry name" value="ANTAR"/>
    <property type="match status" value="1"/>
</dbReference>
<dbReference type="SUPFAM" id="SSF52172">
    <property type="entry name" value="CheY-like"/>
    <property type="match status" value="1"/>
</dbReference>
<comment type="function">
    <text evidence="2">May play the central regulatory role in sporulation. It may be an element of the effector pathway responsible for the activation of sporulation genes in response to nutritional stress. Spo0A may act in concert with spo0H (a sigma factor) to control the expression of some genes that are critical to the sporulation process.</text>
</comment>
<dbReference type="RefSeq" id="WP_044823209.1">
    <property type="nucleotide sequence ID" value="NZ_CP009687.1"/>
</dbReference>
<name>A0A0D8IEJ5_9CLOT</name>
<organism evidence="3 4">
    <name type="scientific">Clostridium aceticum</name>
    <dbReference type="NCBI Taxonomy" id="84022"/>
    <lineage>
        <taxon>Bacteria</taxon>
        <taxon>Bacillati</taxon>
        <taxon>Bacillota</taxon>
        <taxon>Clostridia</taxon>
        <taxon>Eubacteriales</taxon>
        <taxon>Clostridiaceae</taxon>
        <taxon>Clostridium</taxon>
    </lineage>
</organism>
<dbReference type="GO" id="GO:0003723">
    <property type="term" value="F:RNA binding"/>
    <property type="evidence" value="ECO:0007669"/>
    <property type="project" value="InterPro"/>
</dbReference>
<dbReference type="SMART" id="SM00448">
    <property type="entry name" value="REC"/>
    <property type="match status" value="1"/>
</dbReference>
<dbReference type="InterPro" id="IPR011006">
    <property type="entry name" value="CheY-like_superfamily"/>
</dbReference>
<dbReference type="Gene3D" id="1.10.10.10">
    <property type="entry name" value="Winged helix-like DNA-binding domain superfamily/Winged helix DNA-binding domain"/>
    <property type="match status" value="1"/>
</dbReference>
<evidence type="ECO:0000313" key="4">
    <source>
        <dbReference type="Proteomes" id="UP000035704"/>
    </source>
</evidence>
<dbReference type="PROSITE" id="PS50110">
    <property type="entry name" value="RESPONSE_REGULATORY"/>
    <property type="match status" value="1"/>
</dbReference>
<dbReference type="KEGG" id="cace:CACET_c03950"/>
<dbReference type="PATRIC" id="fig|84022.5.peg.1699"/>
<dbReference type="STRING" id="84022.CACET_c03950"/>
<dbReference type="AlphaFoldDB" id="A0A0D8IEJ5"/>